<dbReference type="Pfam" id="PF13400">
    <property type="entry name" value="Tad"/>
    <property type="match status" value="1"/>
</dbReference>
<dbReference type="AlphaFoldDB" id="A0A2P9AUU7"/>
<organism evidence="3 4">
    <name type="scientific">Mesorhizobium delmotii</name>
    <dbReference type="NCBI Taxonomy" id="1631247"/>
    <lineage>
        <taxon>Bacteria</taxon>
        <taxon>Pseudomonadati</taxon>
        <taxon>Pseudomonadota</taxon>
        <taxon>Alphaproteobacteria</taxon>
        <taxon>Hyphomicrobiales</taxon>
        <taxon>Phyllobacteriaceae</taxon>
        <taxon>Mesorhizobium</taxon>
    </lineage>
</organism>
<dbReference type="InterPro" id="IPR028087">
    <property type="entry name" value="Tad_N"/>
</dbReference>
<evidence type="ECO:0000313" key="3">
    <source>
        <dbReference type="EMBL" id="SJM34883.1"/>
    </source>
</evidence>
<name>A0A2P9AUU7_9HYPH</name>
<dbReference type="Proteomes" id="UP000245698">
    <property type="component" value="Unassembled WGS sequence"/>
</dbReference>
<keyword evidence="4" id="KW-1185">Reference proteome</keyword>
<protein>
    <recommendedName>
        <fullName evidence="2">Putative Flp pilus-assembly TadG-like N-terminal domain-containing protein</fullName>
    </recommendedName>
</protein>
<gene>
    <name evidence="3" type="ORF">BQ8482_540010</name>
</gene>
<keyword evidence="1" id="KW-0472">Membrane</keyword>
<keyword evidence="1" id="KW-1133">Transmembrane helix</keyword>
<feature type="domain" description="Putative Flp pilus-assembly TadG-like N-terminal" evidence="2">
    <location>
        <begin position="36"/>
        <end position="82"/>
    </location>
</feature>
<reference evidence="4" key="1">
    <citation type="submission" date="2016-12" db="EMBL/GenBank/DDBJ databases">
        <authorList>
            <person name="Brunel B."/>
        </authorList>
    </citation>
    <scope>NUCLEOTIDE SEQUENCE [LARGE SCALE GENOMIC DNA]</scope>
</reference>
<dbReference type="EMBL" id="FUIG01000064">
    <property type="protein sequence ID" value="SJM34883.1"/>
    <property type="molecule type" value="Genomic_DNA"/>
</dbReference>
<feature type="transmembrane region" description="Helical" evidence="1">
    <location>
        <begin position="38"/>
        <end position="59"/>
    </location>
</feature>
<evidence type="ECO:0000256" key="1">
    <source>
        <dbReference type="SAM" id="Phobius"/>
    </source>
</evidence>
<keyword evidence="1" id="KW-0812">Transmembrane</keyword>
<evidence type="ECO:0000313" key="4">
    <source>
        <dbReference type="Proteomes" id="UP000245698"/>
    </source>
</evidence>
<sequence length="162" mass="16530">MRPSHGLEVVANGVGSMRHFGGLFHAIGSVAGDRSGNLAVLFGMVASVLALGVGFAVNISQLYNAKSSLQGVIDAAVTSTARDLTTGVIKEADANKSVQAFLDANSRAGILQADRIVLDKLPPDATKFLMTFLSAAASAVSGFNAAAGQAAVPVCQAKDDNR</sequence>
<evidence type="ECO:0000259" key="2">
    <source>
        <dbReference type="Pfam" id="PF13400"/>
    </source>
</evidence>
<accession>A0A2P9AUU7</accession>
<proteinExistence type="predicted"/>